<reference evidence="2" key="1">
    <citation type="submission" date="2016-10" db="EMBL/GenBank/DDBJ databases">
        <authorList>
            <person name="Varghese N."/>
            <person name="Submissions S."/>
        </authorList>
    </citation>
    <scope>NUCLEOTIDE SEQUENCE [LARGE SCALE GENOMIC DNA]</scope>
    <source>
        <strain evidence="2">S9</strain>
    </source>
</reference>
<dbReference type="EMBL" id="FOGT01000006">
    <property type="protein sequence ID" value="SES02868.1"/>
    <property type="molecule type" value="Genomic_DNA"/>
</dbReference>
<sequence>MEETKVMKEMLDIQGSDGNWNYNEYMHGMYNGMEYMLAMTEGREPVFRSAPETWIKDKTFTDGPKSHDMT</sequence>
<organism evidence="1 2">
    <name type="scientific">Salipaludibacillus aurantiacus</name>
    <dbReference type="NCBI Taxonomy" id="1601833"/>
    <lineage>
        <taxon>Bacteria</taxon>
        <taxon>Bacillati</taxon>
        <taxon>Bacillota</taxon>
        <taxon>Bacilli</taxon>
        <taxon>Bacillales</taxon>
        <taxon>Bacillaceae</taxon>
    </lineage>
</organism>
<accession>A0A1H9U0S3</accession>
<dbReference type="RefSeq" id="WP_093050966.1">
    <property type="nucleotide sequence ID" value="NZ_FOGT01000006.1"/>
</dbReference>
<dbReference type="OrthoDB" id="2973052at2"/>
<dbReference type="STRING" id="1601833.SAMN05518684_106211"/>
<proteinExistence type="predicted"/>
<protein>
    <submittedName>
        <fullName evidence="1">Uncharacterized protein</fullName>
    </submittedName>
</protein>
<keyword evidence="2" id="KW-1185">Reference proteome</keyword>
<name>A0A1H9U0S3_9BACI</name>
<dbReference type="Proteomes" id="UP000198571">
    <property type="component" value="Unassembled WGS sequence"/>
</dbReference>
<evidence type="ECO:0000313" key="2">
    <source>
        <dbReference type="Proteomes" id="UP000198571"/>
    </source>
</evidence>
<dbReference type="AlphaFoldDB" id="A0A1H9U0S3"/>
<evidence type="ECO:0000313" key="1">
    <source>
        <dbReference type="EMBL" id="SES02868.1"/>
    </source>
</evidence>
<gene>
    <name evidence="1" type="ORF">SAMN05518684_106211</name>
</gene>